<reference evidence="1 2" key="1">
    <citation type="journal article" date="2020" name="Mol. Biol. Evol.">
        <title>Distinct Expression and Methylation Patterns for Genes with Different Fates following a Single Whole-Genome Duplication in Flowering Plants.</title>
        <authorList>
            <person name="Shi T."/>
            <person name="Rahmani R.S."/>
            <person name="Gugger P.F."/>
            <person name="Wang M."/>
            <person name="Li H."/>
            <person name="Zhang Y."/>
            <person name="Li Z."/>
            <person name="Wang Q."/>
            <person name="Van de Peer Y."/>
            <person name="Marchal K."/>
            <person name="Chen J."/>
        </authorList>
    </citation>
    <scope>NUCLEOTIDE SEQUENCE [LARGE SCALE GENOMIC DNA]</scope>
    <source>
        <tissue evidence="1">Leaf</tissue>
    </source>
</reference>
<evidence type="ECO:0000313" key="1">
    <source>
        <dbReference type="EMBL" id="DAD41084.1"/>
    </source>
</evidence>
<dbReference type="Proteomes" id="UP000607653">
    <property type="component" value="Unassembled WGS sequence"/>
</dbReference>
<gene>
    <name evidence="1" type="ORF">HUJ06_015408</name>
</gene>
<accession>A0A822Z401</accession>
<protein>
    <submittedName>
        <fullName evidence="1">Uncharacterized protein</fullName>
    </submittedName>
</protein>
<dbReference type="AlphaFoldDB" id="A0A822Z401"/>
<evidence type="ECO:0000313" key="2">
    <source>
        <dbReference type="Proteomes" id="UP000607653"/>
    </source>
</evidence>
<dbReference type="EMBL" id="DUZY01000005">
    <property type="protein sequence ID" value="DAD41084.1"/>
    <property type="molecule type" value="Genomic_DNA"/>
</dbReference>
<comment type="caution">
    <text evidence="1">The sequence shown here is derived from an EMBL/GenBank/DDBJ whole genome shotgun (WGS) entry which is preliminary data.</text>
</comment>
<keyword evidence="2" id="KW-1185">Reference proteome</keyword>
<organism evidence="1 2">
    <name type="scientific">Nelumbo nucifera</name>
    <name type="common">Sacred lotus</name>
    <dbReference type="NCBI Taxonomy" id="4432"/>
    <lineage>
        <taxon>Eukaryota</taxon>
        <taxon>Viridiplantae</taxon>
        <taxon>Streptophyta</taxon>
        <taxon>Embryophyta</taxon>
        <taxon>Tracheophyta</taxon>
        <taxon>Spermatophyta</taxon>
        <taxon>Magnoliopsida</taxon>
        <taxon>Proteales</taxon>
        <taxon>Nelumbonaceae</taxon>
        <taxon>Nelumbo</taxon>
    </lineage>
</organism>
<sequence length="32" mass="3627">MTENDDKEMLRAIATTIGSALPENDKEKWGFD</sequence>
<proteinExistence type="predicted"/>
<name>A0A822Z401_NELNU</name>